<evidence type="ECO:0000313" key="7">
    <source>
        <dbReference type="EMBL" id="AOZ09030.1"/>
    </source>
</evidence>
<feature type="transmembrane region" description="Helical" evidence="5">
    <location>
        <begin position="289"/>
        <end position="307"/>
    </location>
</feature>
<feature type="transmembrane region" description="Helical" evidence="5">
    <location>
        <begin position="120"/>
        <end position="139"/>
    </location>
</feature>
<dbReference type="CDD" id="cd07042">
    <property type="entry name" value="STAS_SulP_like_sulfate_transporter"/>
    <property type="match status" value="1"/>
</dbReference>
<sequence>MTALREAWRAGLFRRGNWLPNIVSGLIVGVVALPLAMAFAIASGARPAQGLYTAIIAGLLVSACGGSRVQIAGPTGAFIVILSGITARHGIEGLQIATLMAGIMLLAMGLARLGVVIKYIPAPVIVGFTTGIAVIIWVGQWRDFFGLPAVPGEHFHDKVWHLLQVLPQWHPATTGIALLSLALVVATPHIAPLRRVPGPLVALVVATALQAAFGFDGVATIGSAFGGISRGLPAFALPEVTPARVVELIGPAFTIAMLGAIESLLSAVVADGMAGTRHDSNQELIGQGIANIVAPLFGGFAATGAIARTATNIRNGGNSPLAGITHAVVLMLVLVLLAPLAASVPLAALAAILFVVAYNMSEVRHFAAMVVRAPRADVAILLITFVLTVFADLVVAVNIGVILAMMQFLRRMAASVEIARQDHGALGRELGAVPALPPGTLVYAIEGPFFFGAVENFERALVQTHTDPRCLVIRLRRVPFMDITGLQTLIEVVGKLRRRGVAVVLCEANARVRGKLARAGVMSALGEGNYVDSLEAALERCRVLRAAAA</sequence>
<feature type="transmembrane region" description="Helical" evidence="5">
    <location>
        <begin position="327"/>
        <end position="357"/>
    </location>
</feature>
<feature type="transmembrane region" description="Helical" evidence="5">
    <location>
        <begin position="378"/>
        <end position="406"/>
    </location>
</feature>
<feature type="transmembrane region" description="Helical" evidence="5">
    <location>
        <begin position="21"/>
        <end position="42"/>
    </location>
</feature>
<dbReference type="InterPro" id="IPR002645">
    <property type="entry name" value="STAS_dom"/>
</dbReference>
<dbReference type="PANTHER" id="PTHR11814">
    <property type="entry name" value="SULFATE TRANSPORTER"/>
    <property type="match status" value="1"/>
</dbReference>
<feature type="transmembrane region" description="Helical" evidence="5">
    <location>
        <begin position="200"/>
        <end position="228"/>
    </location>
</feature>
<proteinExistence type="predicted"/>
<dbReference type="Pfam" id="PF01740">
    <property type="entry name" value="STAS"/>
    <property type="match status" value="1"/>
</dbReference>
<dbReference type="Gene3D" id="3.30.750.24">
    <property type="entry name" value="STAS domain"/>
    <property type="match status" value="1"/>
</dbReference>
<keyword evidence="2 5" id="KW-0812">Transmembrane</keyword>
<dbReference type="InterPro" id="IPR036513">
    <property type="entry name" value="STAS_dom_sf"/>
</dbReference>
<dbReference type="SUPFAM" id="SSF52091">
    <property type="entry name" value="SpoIIaa-like"/>
    <property type="match status" value="1"/>
</dbReference>
<feature type="transmembrane region" description="Helical" evidence="5">
    <location>
        <begin position="248"/>
        <end position="269"/>
    </location>
</feature>
<organism evidence="7 8">
    <name type="scientific">Cupriavidus malaysiensis</name>
    <dbReference type="NCBI Taxonomy" id="367825"/>
    <lineage>
        <taxon>Bacteria</taxon>
        <taxon>Pseudomonadati</taxon>
        <taxon>Pseudomonadota</taxon>
        <taxon>Betaproteobacteria</taxon>
        <taxon>Burkholderiales</taxon>
        <taxon>Burkholderiaceae</taxon>
        <taxon>Cupriavidus</taxon>
    </lineage>
</organism>
<evidence type="ECO:0000256" key="1">
    <source>
        <dbReference type="ARBA" id="ARBA00004141"/>
    </source>
</evidence>
<name>A0ABN4TUH7_9BURK</name>
<accession>A0ABN4TUH7</accession>
<dbReference type="InterPro" id="IPR011547">
    <property type="entry name" value="SLC26A/SulP_dom"/>
</dbReference>
<dbReference type="Pfam" id="PF00916">
    <property type="entry name" value="Sulfate_transp"/>
    <property type="match status" value="1"/>
</dbReference>
<protein>
    <submittedName>
        <fullName evidence="7">Sodium-independent anion transporter</fullName>
    </submittedName>
</protein>
<dbReference type="Proteomes" id="UP000177515">
    <property type="component" value="Chromosome 2"/>
</dbReference>
<dbReference type="RefSeq" id="WP_071021310.1">
    <property type="nucleotide sequence ID" value="NZ_CP017755.1"/>
</dbReference>
<evidence type="ECO:0000259" key="6">
    <source>
        <dbReference type="PROSITE" id="PS50801"/>
    </source>
</evidence>
<keyword evidence="4 5" id="KW-0472">Membrane</keyword>
<keyword evidence="8" id="KW-1185">Reference proteome</keyword>
<gene>
    <name evidence="7" type="ORF">BKK80_24555</name>
</gene>
<evidence type="ECO:0000256" key="2">
    <source>
        <dbReference type="ARBA" id="ARBA00022692"/>
    </source>
</evidence>
<keyword evidence="3 5" id="KW-1133">Transmembrane helix</keyword>
<feature type="transmembrane region" description="Helical" evidence="5">
    <location>
        <begin position="93"/>
        <end position="113"/>
    </location>
</feature>
<dbReference type="EMBL" id="CP017755">
    <property type="protein sequence ID" value="AOZ09030.1"/>
    <property type="molecule type" value="Genomic_DNA"/>
</dbReference>
<evidence type="ECO:0000256" key="4">
    <source>
        <dbReference type="ARBA" id="ARBA00023136"/>
    </source>
</evidence>
<dbReference type="PROSITE" id="PS50801">
    <property type="entry name" value="STAS"/>
    <property type="match status" value="1"/>
</dbReference>
<feature type="transmembrane region" description="Helical" evidence="5">
    <location>
        <begin position="169"/>
        <end position="188"/>
    </location>
</feature>
<evidence type="ECO:0000256" key="5">
    <source>
        <dbReference type="SAM" id="Phobius"/>
    </source>
</evidence>
<comment type="subcellular location">
    <subcellularLocation>
        <location evidence="1">Membrane</location>
        <topology evidence="1">Multi-pass membrane protein</topology>
    </subcellularLocation>
</comment>
<feature type="domain" description="STAS" evidence="6">
    <location>
        <begin position="438"/>
        <end position="541"/>
    </location>
</feature>
<reference evidence="7 8" key="1">
    <citation type="submission" date="2016-10" db="EMBL/GenBank/DDBJ databases">
        <title>Complete genome sequences of three Cupriavidus strains isolated from various Malaysian environments.</title>
        <authorList>
            <person name="Abdullah A.A.-A."/>
            <person name="Shafie N.A.H."/>
            <person name="Lau N.S."/>
        </authorList>
    </citation>
    <scope>NUCLEOTIDE SEQUENCE [LARGE SCALE GENOMIC DNA]</scope>
    <source>
        <strain evidence="7 8">USMAA1020</strain>
    </source>
</reference>
<evidence type="ECO:0000313" key="8">
    <source>
        <dbReference type="Proteomes" id="UP000177515"/>
    </source>
</evidence>
<evidence type="ECO:0000256" key="3">
    <source>
        <dbReference type="ARBA" id="ARBA00022989"/>
    </source>
</evidence>
<dbReference type="InterPro" id="IPR001902">
    <property type="entry name" value="SLC26A/SulP_fam"/>
</dbReference>